<feature type="region of interest" description="Disordered" evidence="1">
    <location>
        <begin position="1"/>
        <end position="31"/>
    </location>
</feature>
<gene>
    <name evidence="2" type="ORF">GSLYS_00022195001</name>
    <name evidence="3" type="ORF">GSLYS_00022414001</name>
</gene>
<feature type="non-terminal residue" evidence="2">
    <location>
        <position position="1"/>
    </location>
</feature>
<evidence type="ECO:0000313" key="4">
    <source>
        <dbReference type="Proteomes" id="UP001497497"/>
    </source>
</evidence>
<accession>A0AAV2IP02</accession>
<reference evidence="2 4" key="1">
    <citation type="submission" date="2024-04" db="EMBL/GenBank/DDBJ databases">
        <authorList>
            <consortium name="Genoscope - CEA"/>
            <person name="William W."/>
        </authorList>
    </citation>
    <scope>NUCLEOTIDE SEQUENCE [LARGE SCALE GENOMIC DNA]</scope>
</reference>
<dbReference type="EMBL" id="CAXITT010002006">
    <property type="protein sequence ID" value="CAL1548878.1"/>
    <property type="molecule type" value="Genomic_DNA"/>
</dbReference>
<evidence type="ECO:0000313" key="3">
    <source>
        <dbReference type="EMBL" id="CAL1549097.1"/>
    </source>
</evidence>
<dbReference type="EMBL" id="CAXITT010003834">
    <property type="protein sequence ID" value="CAL1549097.1"/>
    <property type="molecule type" value="Genomic_DNA"/>
</dbReference>
<organism evidence="2 4">
    <name type="scientific">Lymnaea stagnalis</name>
    <name type="common">Great pond snail</name>
    <name type="synonym">Helix stagnalis</name>
    <dbReference type="NCBI Taxonomy" id="6523"/>
    <lineage>
        <taxon>Eukaryota</taxon>
        <taxon>Metazoa</taxon>
        <taxon>Spiralia</taxon>
        <taxon>Lophotrochozoa</taxon>
        <taxon>Mollusca</taxon>
        <taxon>Gastropoda</taxon>
        <taxon>Heterobranchia</taxon>
        <taxon>Euthyneura</taxon>
        <taxon>Panpulmonata</taxon>
        <taxon>Hygrophila</taxon>
        <taxon>Lymnaeoidea</taxon>
        <taxon>Lymnaeidae</taxon>
        <taxon>Lymnaea</taxon>
    </lineage>
</organism>
<evidence type="ECO:0000256" key="1">
    <source>
        <dbReference type="SAM" id="MobiDB-lite"/>
    </source>
</evidence>
<evidence type="ECO:0000313" key="2">
    <source>
        <dbReference type="EMBL" id="CAL1548878.1"/>
    </source>
</evidence>
<dbReference type="Proteomes" id="UP001497497">
    <property type="component" value="Unassembled WGS sequence"/>
</dbReference>
<dbReference type="AlphaFoldDB" id="A0AAV2IP02"/>
<name>A0AAV2IP02_LYMST</name>
<sequence>VQDPSPVSHHTVHSPGHPALHSPQTHKDGDHKLGVVNMQARILPQRAWAAAIPTILSHKGFDTLLTPTPESQQGSVQHTPASPLERFFACTIMKKHTSRLVNTEQSMQMIPSNEPGVICFKV</sequence>
<proteinExistence type="predicted"/>
<keyword evidence="4" id="KW-1185">Reference proteome</keyword>
<feature type="non-terminal residue" evidence="2">
    <location>
        <position position="122"/>
    </location>
</feature>
<comment type="caution">
    <text evidence="2">The sequence shown here is derived from an EMBL/GenBank/DDBJ whole genome shotgun (WGS) entry which is preliminary data.</text>
</comment>
<protein>
    <submittedName>
        <fullName evidence="2">Uncharacterized protein</fullName>
    </submittedName>
</protein>